<gene>
    <name evidence="10" type="primary">miaA</name>
    <name evidence="14" type="ORF">SAMN05660776_2698</name>
</gene>
<comment type="similarity">
    <text evidence="3 10 13">Belongs to the IPP transferase family.</text>
</comment>
<evidence type="ECO:0000256" key="8">
    <source>
        <dbReference type="ARBA" id="ARBA00022842"/>
    </source>
</evidence>
<reference evidence="15" key="1">
    <citation type="submission" date="2017-02" db="EMBL/GenBank/DDBJ databases">
        <authorList>
            <person name="Varghese N."/>
            <person name="Submissions S."/>
        </authorList>
    </citation>
    <scope>NUCLEOTIDE SEQUENCE [LARGE SCALE GENOMIC DNA]</scope>
    <source>
        <strain evidence="15">DSM 23405</strain>
    </source>
</reference>
<dbReference type="Gene3D" id="1.10.20.140">
    <property type="match status" value="1"/>
</dbReference>
<protein>
    <recommendedName>
        <fullName evidence="10">tRNA dimethylallyltransferase</fullName>
        <ecNumber evidence="10">2.5.1.75</ecNumber>
    </recommendedName>
    <alternativeName>
        <fullName evidence="10">Dimethylallyl diphosphate:tRNA dimethylallyltransferase</fullName>
        <shortName evidence="10">DMAPP:tRNA dimethylallyltransferase</shortName>
        <shortName evidence="10">DMATase</shortName>
    </alternativeName>
    <alternativeName>
        <fullName evidence="10">Isopentenyl-diphosphate:tRNA isopentenyltransferase</fullName>
        <shortName evidence="10">IPP transferase</shortName>
        <shortName evidence="10">IPPT</shortName>
        <shortName evidence="10">IPTase</shortName>
    </alternativeName>
</protein>
<keyword evidence="6 10" id="KW-0547">Nucleotide-binding</keyword>
<dbReference type="AlphaFoldDB" id="A0A1T5DJP9"/>
<keyword evidence="8 10" id="KW-0460">Magnesium</keyword>
<feature type="region of interest" description="Interaction with substrate tRNA" evidence="10">
    <location>
        <begin position="48"/>
        <end position="51"/>
    </location>
</feature>
<proteinExistence type="inferred from homology"/>
<evidence type="ECO:0000256" key="13">
    <source>
        <dbReference type="RuleBase" id="RU003785"/>
    </source>
</evidence>
<feature type="site" description="Interaction with substrate tRNA" evidence="10">
    <location>
        <position position="136"/>
    </location>
</feature>
<dbReference type="GO" id="GO:0005524">
    <property type="term" value="F:ATP binding"/>
    <property type="evidence" value="ECO:0007669"/>
    <property type="project" value="UniProtKB-UniRule"/>
</dbReference>
<name>A0A1T5DJP9_9FLAO</name>
<evidence type="ECO:0000313" key="15">
    <source>
        <dbReference type="Proteomes" id="UP000190230"/>
    </source>
</evidence>
<keyword evidence="15" id="KW-1185">Reference proteome</keyword>
<accession>A0A1T5DJP9</accession>
<evidence type="ECO:0000256" key="10">
    <source>
        <dbReference type="HAMAP-Rule" id="MF_00185"/>
    </source>
</evidence>
<feature type="site" description="Interaction with substrate tRNA" evidence="10">
    <location>
        <position position="114"/>
    </location>
</feature>
<dbReference type="Pfam" id="PF01715">
    <property type="entry name" value="IPPT"/>
    <property type="match status" value="1"/>
</dbReference>
<dbReference type="EC" id="2.5.1.75" evidence="10"/>
<dbReference type="STRING" id="241145.SAMN05660776_2698"/>
<dbReference type="EMBL" id="FUYY01000005">
    <property type="protein sequence ID" value="SKB71978.1"/>
    <property type="molecule type" value="Genomic_DNA"/>
</dbReference>
<dbReference type="PANTHER" id="PTHR11088">
    <property type="entry name" value="TRNA DIMETHYLALLYLTRANSFERASE"/>
    <property type="match status" value="1"/>
</dbReference>
<keyword evidence="4 10" id="KW-0808">Transferase</keyword>
<evidence type="ECO:0000256" key="3">
    <source>
        <dbReference type="ARBA" id="ARBA00005842"/>
    </source>
</evidence>
<dbReference type="NCBIfam" id="TIGR00174">
    <property type="entry name" value="miaA"/>
    <property type="match status" value="1"/>
</dbReference>
<dbReference type="GO" id="GO:0006400">
    <property type="term" value="P:tRNA modification"/>
    <property type="evidence" value="ECO:0007669"/>
    <property type="project" value="TreeGrafter"/>
</dbReference>
<evidence type="ECO:0000256" key="5">
    <source>
        <dbReference type="ARBA" id="ARBA00022694"/>
    </source>
</evidence>
<feature type="binding site" evidence="10">
    <location>
        <begin position="25"/>
        <end position="30"/>
    </location>
    <ligand>
        <name>substrate</name>
    </ligand>
</feature>
<comment type="subunit">
    <text evidence="10">Monomer.</text>
</comment>
<dbReference type="Proteomes" id="UP000190230">
    <property type="component" value="Unassembled WGS sequence"/>
</dbReference>
<sequence length="319" mass="36926">MLNFAITAENHFMNTNYLLNIVGPTAIGKTSLAIKLANKFNTEIISADSRQFYKEMSIGTAVPSKEELRAAKHHFIQHISIEDNYNVGDFETEAIQKLNELFQHKNFAIMVGGSGLYTKSVLQGLDYFPEVSLEIRQELNLKLEKEGLAPLQHQLQKLDPHYFKIVDIENPHRVIRALEVCISSGKPYSSYLNQPKKKRDFTTISIGLDADRKIIYDRINHRVDLMMEEGLLQEARSLFPKRQLNALNTVGYKELFSFLEGKDSLETAISEIKKNTRRFAKRQLTWFRKDQEINWFDNQTPIEEIQQFIETKISDRSHS</sequence>
<comment type="function">
    <text evidence="2 10 12">Catalyzes the transfer of a dimethylallyl group onto the adenine at position 37 in tRNAs that read codons beginning with uridine, leading to the formation of N6-(dimethylallyl)adenosine (i(6)A).</text>
</comment>
<dbReference type="InterPro" id="IPR027417">
    <property type="entry name" value="P-loop_NTPase"/>
</dbReference>
<evidence type="ECO:0000256" key="9">
    <source>
        <dbReference type="ARBA" id="ARBA00049563"/>
    </source>
</evidence>
<evidence type="ECO:0000256" key="11">
    <source>
        <dbReference type="RuleBase" id="RU003783"/>
    </source>
</evidence>
<evidence type="ECO:0000256" key="4">
    <source>
        <dbReference type="ARBA" id="ARBA00022679"/>
    </source>
</evidence>
<evidence type="ECO:0000313" key="14">
    <source>
        <dbReference type="EMBL" id="SKB71978.1"/>
    </source>
</evidence>
<keyword evidence="7 10" id="KW-0067">ATP-binding</keyword>
<evidence type="ECO:0000256" key="2">
    <source>
        <dbReference type="ARBA" id="ARBA00003213"/>
    </source>
</evidence>
<dbReference type="InterPro" id="IPR039657">
    <property type="entry name" value="Dimethylallyltransferase"/>
</dbReference>
<comment type="cofactor">
    <cofactor evidence="1 10">
        <name>Mg(2+)</name>
        <dbReference type="ChEBI" id="CHEBI:18420"/>
    </cofactor>
</comment>
<dbReference type="HAMAP" id="MF_00185">
    <property type="entry name" value="IPP_trans"/>
    <property type="match status" value="1"/>
</dbReference>
<comment type="catalytic activity">
    <reaction evidence="9 10 11">
        <text>adenosine(37) in tRNA + dimethylallyl diphosphate = N(6)-dimethylallyladenosine(37) in tRNA + diphosphate</text>
        <dbReference type="Rhea" id="RHEA:26482"/>
        <dbReference type="Rhea" id="RHEA-COMP:10162"/>
        <dbReference type="Rhea" id="RHEA-COMP:10375"/>
        <dbReference type="ChEBI" id="CHEBI:33019"/>
        <dbReference type="ChEBI" id="CHEBI:57623"/>
        <dbReference type="ChEBI" id="CHEBI:74411"/>
        <dbReference type="ChEBI" id="CHEBI:74415"/>
        <dbReference type="EC" id="2.5.1.75"/>
    </reaction>
</comment>
<evidence type="ECO:0000256" key="12">
    <source>
        <dbReference type="RuleBase" id="RU003784"/>
    </source>
</evidence>
<dbReference type="GO" id="GO:0052381">
    <property type="term" value="F:tRNA dimethylallyltransferase activity"/>
    <property type="evidence" value="ECO:0007669"/>
    <property type="project" value="UniProtKB-UniRule"/>
</dbReference>
<comment type="caution">
    <text evidence="10">Lacks conserved residue(s) required for the propagation of feature annotation.</text>
</comment>
<evidence type="ECO:0000256" key="7">
    <source>
        <dbReference type="ARBA" id="ARBA00022840"/>
    </source>
</evidence>
<evidence type="ECO:0000256" key="6">
    <source>
        <dbReference type="ARBA" id="ARBA00022741"/>
    </source>
</evidence>
<dbReference type="SUPFAM" id="SSF52540">
    <property type="entry name" value="P-loop containing nucleoside triphosphate hydrolases"/>
    <property type="match status" value="2"/>
</dbReference>
<dbReference type="PANTHER" id="PTHR11088:SF60">
    <property type="entry name" value="TRNA DIMETHYLALLYLTRANSFERASE"/>
    <property type="match status" value="1"/>
</dbReference>
<evidence type="ECO:0000256" key="1">
    <source>
        <dbReference type="ARBA" id="ARBA00001946"/>
    </source>
</evidence>
<dbReference type="Gene3D" id="3.40.50.300">
    <property type="entry name" value="P-loop containing nucleotide triphosphate hydrolases"/>
    <property type="match status" value="1"/>
</dbReference>
<feature type="binding site" evidence="10">
    <location>
        <begin position="23"/>
        <end position="30"/>
    </location>
    <ligand>
        <name>ATP</name>
        <dbReference type="ChEBI" id="CHEBI:30616"/>
    </ligand>
</feature>
<organism evidence="14 15">
    <name type="scientific">Salegentibacter holothuriorum</name>
    <dbReference type="NCBI Taxonomy" id="241145"/>
    <lineage>
        <taxon>Bacteria</taxon>
        <taxon>Pseudomonadati</taxon>
        <taxon>Bacteroidota</taxon>
        <taxon>Flavobacteriia</taxon>
        <taxon>Flavobacteriales</taxon>
        <taxon>Flavobacteriaceae</taxon>
        <taxon>Salegentibacter</taxon>
    </lineage>
</organism>
<dbReference type="InterPro" id="IPR018022">
    <property type="entry name" value="IPT"/>
</dbReference>
<keyword evidence="5 10" id="KW-0819">tRNA processing</keyword>